<comment type="cofactor">
    <cofactor evidence="1">
        <name>pyridoxal 5'-phosphate</name>
        <dbReference type="ChEBI" id="CHEBI:597326"/>
    </cofactor>
</comment>
<evidence type="ECO:0000259" key="4">
    <source>
        <dbReference type="Pfam" id="PF01212"/>
    </source>
</evidence>
<dbReference type="GO" id="GO:0006520">
    <property type="term" value="P:amino acid metabolic process"/>
    <property type="evidence" value="ECO:0007669"/>
    <property type="project" value="InterPro"/>
</dbReference>
<dbReference type="InterPro" id="IPR015424">
    <property type="entry name" value="PyrdxlP-dep_Trfase"/>
</dbReference>
<evidence type="ECO:0000313" key="5">
    <source>
        <dbReference type="EMBL" id="SER00163.1"/>
    </source>
</evidence>
<proteinExistence type="inferred from homology"/>
<dbReference type="InterPro" id="IPR001597">
    <property type="entry name" value="ArAA_b-elim_lyase/Thr_aldolase"/>
</dbReference>
<reference evidence="5 6" key="1">
    <citation type="submission" date="2016-10" db="EMBL/GenBank/DDBJ databases">
        <authorList>
            <person name="de Groot N.N."/>
        </authorList>
    </citation>
    <scope>NUCLEOTIDE SEQUENCE [LARGE SCALE GENOMIC DNA]</scope>
    <source>
        <strain evidence="5 6">DSM 15827</strain>
    </source>
</reference>
<evidence type="ECO:0000256" key="3">
    <source>
        <dbReference type="ARBA" id="ARBA00022898"/>
    </source>
</evidence>
<dbReference type="RefSeq" id="WP_089746527.1">
    <property type="nucleotide sequence ID" value="NZ_FOGF01000014.1"/>
</dbReference>
<name>A0A1H9KMT6_9LACT</name>
<protein>
    <submittedName>
        <fullName evidence="5">L-threonine aldolase</fullName>
    </submittedName>
</protein>
<dbReference type="InterPro" id="IPR015422">
    <property type="entry name" value="PyrdxlP-dep_Trfase_small"/>
</dbReference>
<dbReference type="PANTHER" id="PTHR48097">
    <property type="entry name" value="L-THREONINE ALDOLASE-RELATED"/>
    <property type="match status" value="1"/>
</dbReference>
<keyword evidence="3" id="KW-0663">Pyridoxal phosphate</keyword>
<dbReference type="EMBL" id="FOGF01000014">
    <property type="protein sequence ID" value="SER00163.1"/>
    <property type="molecule type" value="Genomic_DNA"/>
</dbReference>
<organism evidence="5 6">
    <name type="scientific">Granulicatella balaenopterae</name>
    <dbReference type="NCBI Taxonomy" id="137733"/>
    <lineage>
        <taxon>Bacteria</taxon>
        <taxon>Bacillati</taxon>
        <taxon>Bacillota</taxon>
        <taxon>Bacilli</taxon>
        <taxon>Lactobacillales</taxon>
        <taxon>Carnobacteriaceae</taxon>
        <taxon>Granulicatella</taxon>
    </lineage>
</organism>
<comment type="similarity">
    <text evidence="2">Belongs to the threonine aldolase family.</text>
</comment>
<dbReference type="STRING" id="137733.SAMN05421767_11440"/>
<dbReference type="Pfam" id="PF01212">
    <property type="entry name" value="Beta_elim_lyase"/>
    <property type="match status" value="1"/>
</dbReference>
<dbReference type="OrthoDB" id="9774495at2"/>
<accession>A0A1H9KMT6</accession>
<dbReference type="PANTHER" id="PTHR48097:SF5">
    <property type="entry name" value="LOW SPECIFICITY L-THREONINE ALDOLASE"/>
    <property type="match status" value="1"/>
</dbReference>
<dbReference type="InterPro" id="IPR015421">
    <property type="entry name" value="PyrdxlP-dep_Trfase_major"/>
</dbReference>
<dbReference type="Gene3D" id="3.40.640.10">
    <property type="entry name" value="Type I PLP-dependent aspartate aminotransferase-like (Major domain)"/>
    <property type="match status" value="1"/>
</dbReference>
<evidence type="ECO:0000256" key="1">
    <source>
        <dbReference type="ARBA" id="ARBA00001933"/>
    </source>
</evidence>
<keyword evidence="6" id="KW-1185">Reference proteome</keyword>
<dbReference type="Proteomes" id="UP000198556">
    <property type="component" value="Unassembled WGS sequence"/>
</dbReference>
<feature type="domain" description="Aromatic amino acid beta-eliminating lyase/threonine aldolase" evidence="4">
    <location>
        <begin position="16"/>
        <end position="238"/>
    </location>
</feature>
<dbReference type="GO" id="GO:0016829">
    <property type="term" value="F:lyase activity"/>
    <property type="evidence" value="ECO:0007669"/>
    <property type="project" value="InterPro"/>
</dbReference>
<evidence type="ECO:0000256" key="2">
    <source>
        <dbReference type="ARBA" id="ARBA00006966"/>
    </source>
</evidence>
<sequence>MFSNDYLSGCHPIVLDAIVQSNMEQTAGYGKDDYCERARLKIKEKLQKKDADIHFLVGGTQTNKIVIETFLRPYQGVIAVETGHIATHETGAIEATGHKVLTIPEINGKLTAKQLEAYYEAECHNHMHEHMVSPGMVYISHPTELGTVYTREELKAIYEVCQKAGWPLFVDGARLGYVLNERISDITLADLAKYTDAFYIGGTKCGAMMGEAAVIMNPHYQKDFRSMIKRGGGLLAKGRLLGIQFDCLFSDHLYEDICYEAVRYALQIKKAFEEKGIQFLVDSTTNQQFPIVPDELAKELQLAFGFSLWEKVDEKNTALRYCTSWATTPNEVLELIGFIHSL</sequence>
<dbReference type="SUPFAM" id="SSF53383">
    <property type="entry name" value="PLP-dependent transferases"/>
    <property type="match status" value="1"/>
</dbReference>
<gene>
    <name evidence="5" type="ORF">SAMN05421767_11440</name>
</gene>
<evidence type="ECO:0000313" key="6">
    <source>
        <dbReference type="Proteomes" id="UP000198556"/>
    </source>
</evidence>
<dbReference type="AlphaFoldDB" id="A0A1H9KMT6"/>
<dbReference type="Gene3D" id="3.90.1150.10">
    <property type="entry name" value="Aspartate Aminotransferase, domain 1"/>
    <property type="match status" value="1"/>
</dbReference>